<dbReference type="GO" id="GO:0004314">
    <property type="term" value="F:[acyl-carrier-protein] S-malonyltransferase activity"/>
    <property type="evidence" value="ECO:0007669"/>
    <property type="project" value="UniProtKB-EC"/>
</dbReference>
<feature type="domain" description="Malonyl-CoA:ACP transacylase (MAT)" evidence="7">
    <location>
        <begin position="5"/>
        <end position="318"/>
    </location>
</feature>
<dbReference type="InterPro" id="IPR004410">
    <property type="entry name" value="Malonyl_CoA-ACP_transAc_FabD"/>
</dbReference>
<dbReference type="InterPro" id="IPR050858">
    <property type="entry name" value="Mal-CoA-ACP_Trans/PKS_FabD"/>
</dbReference>
<dbReference type="SUPFAM" id="SSF52151">
    <property type="entry name" value="FabD/lysophospholipase-like"/>
    <property type="match status" value="1"/>
</dbReference>
<evidence type="ECO:0000256" key="1">
    <source>
        <dbReference type="ARBA" id="ARBA00008217"/>
    </source>
</evidence>
<reference evidence="8 9" key="1">
    <citation type="submission" date="2019-10" db="EMBL/GenBank/DDBJ databases">
        <title>Pseudoalteromonas rubra S4059.</title>
        <authorList>
            <person name="Paulsen S."/>
            <person name="Wang X."/>
        </authorList>
    </citation>
    <scope>NUCLEOTIDE SEQUENCE [LARGE SCALE GENOMIC DNA]</scope>
    <source>
        <strain evidence="8 9">S4059</strain>
    </source>
</reference>
<dbReference type="RefSeq" id="WP_138538753.1">
    <property type="nucleotide sequence ID" value="NZ_CP045429.1"/>
</dbReference>
<dbReference type="InterPro" id="IPR024925">
    <property type="entry name" value="Malonyl_CoA-ACP_transAc"/>
</dbReference>
<sequence length="358" mass="38860">MKSYLFPGQGAQYVGMGKAWFELFPEQTQTASEILGYCIKTLCLDDPHNQLNQTEYTQPALYVVSALAFLAHQQRDPIPADFMAGHSLGEYTALFAAGAVSFEDGLRLVQQRGALMSQVDGGAMAAVLALDEATIRTCLTEHQLETLDIANLNSPKQSVLSGLNNDISRAQQAIELAGGRFIRLNTSGAFHSRYMAGVQADFARCVAEVEFKAPSVPVIANVSARPYQDHTIQSQLIAQLTGSVRWTDSIAYLLAQGDMTFVELGPKKILTKLVAEIKQQAASLPASNAAKTTTLTDPTAQQIERWNQSHGVGTQIRVAHLGEPLRTRTPAMLLFGHRPAVYVEGVQGYIALDEATPL</sequence>
<evidence type="ECO:0000256" key="2">
    <source>
        <dbReference type="ARBA" id="ARBA00013258"/>
    </source>
</evidence>
<dbReference type="SUPFAM" id="SSF55048">
    <property type="entry name" value="Probable ACP-binding domain of malonyl-CoA ACP transacylase"/>
    <property type="match status" value="1"/>
</dbReference>
<evidence type="ECO:0000256" key="6">
    <source>
        <dbReference type="ARBA" id="ARBA00048462"/>
    </source>
</evidence>
<dbReference type="InterPro" id="IPR016035">
    <property type="entry name" value="Acyl_Trfase/lysoPLipase"/>
</dbReference>
<dbReference type="PANTHER" id="PTHR42681">
    <property type="entry name" value="MALONYL-COA-ACYL CARRIER PROTEIN TRANSACYLASE, MITOCHONDRIAL"/>
    <property type="match status" value="1"/>
</dbReference>
<evidence type="ECO:0000256" key="5">
    <source>
        <dbReference type="ARBA" id="ARBA00023315"/>
    </source>
</evidence>
<dbReference type="NCBIfam" id="TIGR00128">
    <property type="entry name" value="fabD"/>
    <property type="match status" value="1"/>
</dbReference>
<gene>
    <name evidence="8" type="primary">fabD</name>
    <name evidence="8" type="ORF">CWC22_015860</name>
</gene>
<dbReference type="InterPro" id="IPR001227">
    <property type="entry name" value="Ac_transferase_dom_sf"/>
</dbReference>
<comment type="catalytic activity">
    <reaction evidence="6">
        <text>holo-[ACP] + malonyl-CoA = malonyl-[ACP] + CoA</text>
        <dbReference type="Rhea" id="RHEA:41792"/>
        <dbReference type="Rhea" id="RHEA-COMP:9623"/>
        <dbReference type="Rhea" id="RHEA-COMP:9685"/>
        <dbReference type="ChEBI" id="CHEBI:57287"/>
        <dbReference type="ChEBI" id="CHEBI:57384"/>
        <dbReference type="ChEBI" id="CHEBI:64479"/>
        <dbReference type="ChEBI" id="CHEBI:78449"/>
        <dbReference type="EC" id="2.3.1.39"/>
    </reaction>
</comment>
<name>A0A5S3UUK7_9GAMM</name>
<comment type="similarity">
    <text evidence="1">Belongs to the FabD family.</text>
</comment>
<keyword evidence="4 8" id="KW-0808">Transferase</keyword>
<keyword evidence="5 8" id="KW-0012">Acyltransferase</keyword>
<dbReference type="GO" id="GO:0005829">
    <property type="term" value="C:cytosol"/>
    <property type="evidence" value="ECO:0007669"/>
    <property type="project" value="TreeGrafter"/>
</dbReference>
<dbReference type="InterPro" id="IPR016036">
    <property type="entry name" value="Malonyl_transacylase_ACP-bd"/>
</dbReference>
<dbReference type="Proteomes" id="UP000305729">
    <property type="component" value="Chromosome 1"/>
</dbReference>
<dbReference type="PANTHER" id="PTHR42681:SF1">
    <property type="entry name" value="MALONYL-COA-ACYL CARRIER PROTEIN TRANSACYLASE, MITOCHONDRIAL"/>
    <property type="match status" value="1"/>
</dbReference>
<dbReference type="Pfam" id="PF00698">
    <property type="entry name" value="Acyl_transf_1"/>
    <property type="match status" value="1"/>
</dbReference>
<dbReference type="Gene3D" id="3.30.70.250">
    <property type="entry name" value="Malonyl-CoA ACP transacylase, ACP-binding"/>
    <property type="match status" value="1"/>
</dbReference>
<dbReference type="EC" id="2.3.1.39" evidence="2"/>
<proteinExistence type="inferred from homology"/>
<protein>
    <recommendedName>
        <fullName evidence="3">Malonyl CoA-acyl carrier protein transacylase</fullName>
        <ecNumber evidence="2">2.3.1.39</ecNumber>
    </recommendedName>
</protein>
<organism evidence="8 9">
    <name type="scientific">Pseudoalteromonas rubra</name>
    <dbReference type="NCBI Taxonomy" id="43658"/>
    <lineage>
        <taxon>Bacteria</taxon>
        <taxon>Pseudomonadati</taxon>
        <taxon>Pseudomonadota</taxon>
        <taxon>Gammaproteobacteria</taxon>
        <taxon>Alteromonadales</taxon>
        <taxon>Pseudoalteromonadaceae</taxon>
        <taxon>Pseudoalteromonas</taxon>
    </lineage>
</organism>
<dbReference type="InterPro" id="IPR014043">
    <property type="entry name" value="Acyl_transferase_dom"/>
</dbReference>
<accession>A0A5S3UUK7</accession>
<dbReference type="PIRSF" id="PIRSF000446">
    <property type="entry name" value="Mct"/>
    <property type="match status" value="1"/>
</dbReference>
<evidence type="ECO:0000313" key="9">
    <source>
        <dbReference type="Proteomes" id="UP000305729"/>
    </source>
</evidence>
<evidence type="ECO:0000256" key="4">
    <source>
        <dbReference type="ARBA" id="ARBA00022679"/>
    </source>
</evidence>
<dbReference type="Gene3D" id="3.40.366.10">
    <property type="entry name" value="Malonyl-Coenzyme A Acyl Carrier Protein, domain 2"/>
    <property type="match status" value="1"/>
</dbReference>
<evidence type="ECO:0000259" key="7">
    <source>
        <dbReference type="SMART" id="SM00827"/>
    </source>
</evidence>
<dbReference type="SMART" id="SM00827">
    <property type="entry name" value="PKS_AT"/>
    <property type="match status" value="1"/>
</dbReference>
<evidence type="ECO:0000313" key="8">
    <source>
        <dbReference type="EMBL" id="QPB84381.1"/>
    </source>
</evidence>
<evidence type="ECO:0000256" key="3">
    <source>
        <dbReference type="ARBA" id="ARBA00018953"/>
    </source>
</evidence>
<dbReference type="EMBL" id="CP045429">
    <property type="protein sequence ID" value="QPB84381.1"/>
    <property type="molecule type" value="Genomic_DNA"/>
</dbReference>
<dbReference type="AlphaFoldDB" id="A0A5S3UUK7"/>
<dbReference type="GO" id="GO:0006633">
    <property type="term" value="P:fatty acid biosynthetic process"/>
    <property type="evidence" value="ECO:0007669"/>
    <property type="project" value="TreeGrafter"/>
</dbReference>